<accession>A4S943</accession>
<keyword evidence="1" id="KW-0904">Protein phosphatase</keyword>
<dbReference type="PANTHER" id="PTHR10159">
    <property type="entry name" value="DUAL SPECIFICITY PROTEIN PHOSPHATASE"/>
    <property type="match status" value="1"/>
</dbReference>
<organism evidence="2 3">
    <name type="scientific">Ostreococcus lucimarinus (strain CCE9901)</name>
    <dbReference type="NCBI Taxonomy" id="436017"/>
    <lineage>
        <taxon>Eukaryota</taxon>
        <taxon>Viridiplantae</taxon>
        <taxon>Chlorophyta</taxon>
        <taxon>Mamiellophyceae</taxon>
        <taxon>Mamiellales</taxon>
        <taxon>Bathycoccaceae</taxon>
        <taxon>Ostreococcus</taxon>
    </lineage>
</organism>
<gene>
    <name evidence="2" type="ORF">OSTLU_28071</name>
</gene>
<dbReference type="GO" id="GO:0005737">
    <property type="term" value="C:cytoplasm"/>
    <property type="evidence" value="ECO:0007669"/>
    <property type="project" value="TreeGrafter"/>
</dbReference>
<dbReference type="OMA" id="YCMSGRS"/>
<dbReference type="KEGG" id="olu:OSTLU_28071"/>
<dbReference type="SUPFAM" id="SSF52799">
    <property type="entry name" value="(Phosphotyrosine protein) phosphatases II"/>
    <property type="match status" value="1"/>
</dbReference>
<dbReference type="HOGENOM" id="CLU_1698443_0_0_1"/>
<keyword evidence="3" id="KW-1185">Reference proteome</keyword>
<keyword evidence="1" id="KW-0378">Hydrolase</keyword>
<name>A4S943_OSTLU</name>
<protein>
    <recommendedName>
        <fullName evidence="4">Tyrosine-protein phosphatase domain-containing protein</fullName>
    </recommendedName>
</protein>
<dbReference type="EMBL" id="CP000596">
    <property type="protein sequence ID" value="ABP00293.1"/>
    <property type="molecule type" value="Genomic_DNA"/>
</dbReference>
<dbReference type="GO" id="GO:0004721">
    <property type="term" value="F:phosphoprotein phosphatase activity"/>
    <property type="evidence" value="ECO:0007669"/>
    <property type="project" value="UniProtKB-KW"/>
</dbReference>
<evidence type="ECO:0008006" key="4">
    <source>
        <dbReference type="Google" id="ProtNLM"/>
    </source>
</evidence>
<sequence length="155" mass="17139">MLVGAFEHTSSERALLAAGVRTVINAVPSCTPCCSGKYLSVVTLNAREPPERGLDFRHACERLQALHARSARAYESYPMRVLVYCMSGRSKAPSVAVAYVMFKMRMSLTAAKAFVEGRYPGGHRGMRLKREDEEALEAFERELAENPPDAMPEGQ</sequence>
<reference evidence="2 3" key="1">
    <citation type="journal article" date="2007" name="Proc. Natl. Acad. Sci. U.S.A.">
        <title>The tiny eukaryote Ostreococcus provides genomic insights into the paradox of plankton speciation.</title>
        <authorList>
            <person name="Palenik B."/>
            <person name="Grimwood J."/>
            <person name="Aerts A."/>
            <person name="Rouze P."/>
            <person name="Salamov A."/>
            <person name="Putnam N."/>
            <person name="Dupont C."/>
            <person name="Jorgensen R."/>
            <person name="Derelle E."/>
            <person name="Rombauts S."/>
            <person name="Zhou K."/>
            <person name="Otillar R."/>
            <person name="Merchant S.S."/>
            <person name="Podell S."/>
            <person name="Gaasterland T."/>
            <person name="Napoli C."/>
            <person name="Gendler K."/>
            <person name="Manuell A."/>
            <person name="Tai V."/>
            <person name="Vallon O."/>
            <person name="Piganeau G."/>
            <person name="Jancek S."/>
            <person name="Heijde M."/>
            <person name="Jabbari K."/>
            <person name="Bowler C."/>
            <person name="Lohr M."/>
            <person name="Robbens S."/>
            <person name="Werner G."/>
            <person name="Dubchak I."/>
            <person name="Pazour G.J."/>
            <person name="Ren Q."/>
            <person name="Paulsen I."/>
            <person name="Delwiche C."/>
            <person name="Schmutz J."/>
            <person name="Rokhsar D."/>
            <person name="Van de Peer Y."/>
            <person name="Moreau H."/>
            <person name="Grigoriev I.V."/>
        </authorList>
    </citation>
    <scope>NUCLEOTIDE SEQUENCE [LARGE SCALE GENOMIC DNA]</scope>
    <source>
        <strain evidence="2 3">CCE9901</strain>
    </source>
</reference>
<proteinExistence type="predicted"/>
<dbReference type="GeneID" id="5005899"/>
<dbReference type="RefSeq" id="XP_001421999.1">
    <property type="nucleotide sequence ID" value="XM_001421962.1"/>
</dbReference>
<dbReference type="InterPro" id="IPR029021">
    <property type="entry name" value="Prot-tyrosine_phosphatase-like"/>
</dbReference>
<dbReference type="CDD" id="cd14498">
    <property type="entry name" value="DSP"/>
    <property type="match status" value="1"/>
</dbReference>
<dbReference type="Gene3D" id="3.90.190.10">
    <property type="entry name" value="Protein tyrosine phosphatase superfamily"/>
    <property type="match status" value="1"/>
</dbReference>
<dbReference type="OrthoDB" id="165342at2759"/>
<dbReference type="Gramene" id="ABP00293">
    <property type="protein sequence ID" value="ABP00293"/>
    <property type="gene ID" value="OSTLU_28071"/>
</dbReference>
<dbReference type="GO" id="GO:0043409">
    <property type="term" value="P:negative regulation of MAPK cascade"/>
    <property type="evidence" value="ECO:0007669"/>
    <property type="project" value="TreeGrafter"/>
</dbReference>
<evidence type="ECO:0000313" key="2">
    <source>
        <dbReference type="EMBL" id="ABP00293.1"/>
    </source>
</evidence>
<evidence type="ECO:0000256" key="1">
    <source>
        <dbReference type="ARBA" id="ARBA00022912"/>
    </source>
</evidence>
<dbReference type="PANTHER" id="PTHR10159:SF519">
    <property type="entry name" value="DUAL SPECIFICITY PROTEIN PHOSPHATASE MPK3"/>
    <property type="match status" value="1"/>
</dbReference>
<dbReference type="STRING" id="436017.A4S943"/>
<evidence type="ECO:0000313" key="3">
    <source>
        <dbReference type="Proteomes" id="UP000001568"/>
    </source>
</evidence>
<dbReference type="AlphaFoldDB" id="A4S943"/>
<dbReference type="Proteomes" id="UP000001568">
    <property type="component" value="Chromosome 16"/>
</dbReference>